<dbReference type="PANTHER" id="PTHR34472">
    <property type="entry name" value="SULFUR CARRIER PROTEIN THIS"/>
    <property type="match status" value="1"/>
</dbReference>
<reference evidence="1 2" key="1">
    <citation type="journal article" date="2014" name="Antonie Van Leeuwenhoek">
        <title>Hyphomonas beringensis sp. nov. and Hyphomonas chukchiensis sp. nov., isolated from surface seawater of the Bering Sea and Chukchi Sea.</title>
        <authorList>
            <person name="Li C."/>
            <person name="Lai Q."/>
            <person name="Li G."/>
            <person name="Dong C."/>
            <person name="Wang J."/>
            <person name="Liao Y."/>
            <person name="Shao Z."/>
        </authorList>
    </citation>
    <scope>NUCLEOTIDE SEQUENCE [LARGE SCALE GENOMIC DNA]</scope>
    <source>
        <strain evidence="1 2">MHS-3</strain>
    </source>
</reference>
<dbReference type="PANTHER" id="PTHR34472:SF1">
    <property type="entry name" value="SULFUR CARRIER PROTEIN THIS"/>
    <property type="match status" value="1"/>
</dbReference>
<dbReference type="InterPro" id="IPR010035">
    <property type="entry name" value="Thi_S"/>
</dbReference>
<dbReference type="PATRIC" id="fig|1280949.3.peg.2745"/>
<dbReference type="Proteomes" id="UP000027446">
    <property type="component" value="Unassembled WGS sequence"/>
</dbReference>
<evidence type="ECO:0000313" key="1">
    <source>
        <dbReference type="EMBL" id="KCZ83620.1"/>
    </source>
</evidence>
<comment type="caution">
    <text evidence="1">The sequence shown here is derived from an EMBL/GenBank/DDBJ whole genome shotgun (WGS) entry which is preliminary data.</text>
</comment>
<gene>
    <name evidence="1" type="ORF">HAD_13499</name>
</gene>
<dbReference type="InterPro" id="IPR003749">
    <property type="entry name" value="ThiS/MoaD-like"/>
</dbReference>
<dbReference type="SUPFAM" id="SSF54285">
    <property type="entry name" value="MoaD/ThiS"/>
    <property type="match status" value="1"/>
</dbReference>
<keyword evidence="2" id="KW-1185">Reference proteome</keyword>
<dbReference type="Gene3D" id="3.10.20.30">
    <property type="match status" value="1"/>
</dbReference>
<dbReference type="AlphaFoldDB" id="A0A069E2A4"/>
<dbReference type="InterPro" id="IPR012675">
    <property type="entry name" value="Beta-grasp_dom_sf"/>
</dbReference>
<name>A0A069E2A4_9PROT</name>
<dbReference type="EMBL" id="ARYH01000002">
    <property type="protein sequence ID" value="KCZ83620.1"/>
    <property type="molecule type" value="Genomic_DNA"/>
</dbReference>
<accession>A0A069E2A4</accession>
<evidence type="ECO:0000313" key="2">
    <source>
        <dbReference type="Proteomes" id="UP000027446"/>
    </source>
</evidence>
<organism evidence="1 2">
    <name type="scientific">Hyphomonas adhaerens MHS-3</name>
    <dbReference type="NCBI Taxonomy" id="1280949"/>
    <lineage>
        <taxon>Bacteria</taxon>
        <taxon>Pseudomonadati</taxon>
        <taxon>Pseudomonadota</taxon>
        <taxon>Alphaproteobacteria</taxon>
        <taxon>Hyphomonadales</taxon>
        <taxon>Hyphomonadaceae</taxon>
        <taxon>Hyphomonas</taxon>
    </lineage>
</organism>
<sequence>MLNGETREIEAGTTVAMLVTMLSADAGRDPRGVAIERNLEIVPKSEHATTTIEDGDRIELVQFVGGG</sequence>
<proteinExistence type="predicted"/>
<dbReference type="InterPro" id="IPR016155">
    <property type="entry name" value="Mopterin_synth/thiamin_S_b"/>
</dbReference>
<dbReference type="Pfam" id="PF02597">
    <property type="entry name" value="ThiS"/>
    <property type="match status" value="1"/>
</dbReference>
<protein>
    <submittedName>
        <fullName evidence="1">Thiamine biosynthesis protein ThiS</fullName>
    </submittedName>
</protein>
<dbReference type="NCBIfam" id="TIGR01683">
    <property type="entry name" value="thiS"/>
    <property type="match status" value="1"/>
</dbReference>
<dbReference type="eggNOG" id="COG2104">
    <property type="taxonomic scope" value="Bacteria"/>
</dbReference>
<dbReference type="CDD" id="cd00565">
    <property type="entry name" value="Ubl_ThiS"/>
    <property type="match status" value="1"/>
</dbReference>
<dbReference type="STRING" id="1280949.HAD_13499"/>